<accession>X0WNM6</accession>
<feature type="non-terminal residue" evidence="1">
    <location>
        <position position="1"/>
    </location>
</feature>
<dbReference type="PANTHER" id="PTHR43642">
    <property type="entry name" value="HYBRID SIGNAL TRANSDUCTION HISTIDINE KINASE G"/>
    <property type="match status" value="1"/>
</dbReference>
<dbReference type="Gene3D" id="3.30.450.40">
    <property type="match status" value="1"/>
</dbReference>
<proteinExistence type="predicted"/>
<feature type="non-terminal residue" evidence="1">
    <location>
        <position position="256"/>
    </location>
</feature>
<sequence>SLSADERELAMKRVESNQSRMRIWAQSGPRSFQHKFDLVMAEIARVACNIGSAIENYERAIEGARDNKFIHEEALANELYARFWQKRGNDRIAEMYVREACVLYHRWGADAKVSHLENRYPQWFKTRTIPNGQPDTPGSAGTVQTALSQSITPIQMDLDDIISASQTLSSETDLQQLLIKMMELVMANSGAERAVLLLRQEEDWFVQARGDITAEKHDILLNQPFDPAERDSETVLVPERVFNYCRRSKELLVVGD</sequence>
<organism evidence="1">
    <name type="scientific">marine sediment metagenome</name>
    <dbReference type="NCBI Taxonomy" id="412755"/>
    <lineage>
        <taxon>unclassified sequences</taxon>
        <taxon>metagenomes</taxon>
        <taxon>ecological metagenomes</taxon>
    </lineage>
</organism>
<dbReference type="EMBL" id="BARS01037555">
    <property type="protein sequence ID" value="GAG14301.1"/>
    <property type="molecule type" value="Genomic_DNA"/>
</dbReference>
<evidence type="ECO:0000313" key="1">
    <source>
        <dbReference type="EMBL" id="GAG14301.1"/>
    </source>
</evidence>
<dbReference type="InterPro" id="IPR029016">
    <property type="entry name" value="GAF-like_dom_sf"/>
</dbReference>
<comment type="caution">
    <text evidence="1">The sequence shown here is derived from an EMBL/GenBank/DDBJ whole genome shotgun (WGS) entry which is preliminary data.</text>
</comment>
<dbReference type="AlphaFoldDB" id="X0WNM6"/>
<name>X0WNM6_9ZZZZ</name>
<gene>
    <name evidence="1" type="ORF">S01H1_57579</name>
</gene>
<evidence type="ECO:0008006" key="2">
    <source>
        <dbReference type="Google" id="ProtNLM"/>
    </source>
</evidence>
<protein>
    <recommendedName>
        <fullName evidence="2">GAF domain-containing protein</fullName>
    </recommendedName>
</protein>
<dbReference type="PANTHER" id="PTHR43642:SF1">
    <property type="entry name" value="HYBRID SIGNAL TRANSDUCTION HISTIDINE KINASE G"/>
    <property type="match status" value="1"/>
</dbReference>
<dbReference type="InterPro" id="IPR053159">
    <property type="entry name" value="Hybrid_Histidine_Kinase"/>
</dbReference>
<reference evidence="1" key="1">
    <citation type="journal article" date="2014" name="Front. Microbiol.">
        <title>High frequency of phylogenetically diverse reductive dehalogenase-homologous genes in deep subseafloor sedimentary metagenomes.</title>
        <authorList>
            <person name="Kawai M."/>
            <person name="Futagami T."/>
            <person name="Toyoda A."/>
            <person name="Takaki Y."/>
            <person name="Nishi S."/>
            <person name="Hori S."/>
            <person name="Arai W."/>
            <person name="Tsubouchi T."/>
            <person name="Morono Y."/>
            <person name="Uchiyama I."/>
            <person name="Ito T."/>
            <person name="Fujiyama A."/>
            <person name="Inagaki F."/>
            <person name="Takami H."/>
        </authorList>
    </citation>
    <scope>NUCLEOTIDE SEQUENCE</scope>
    <source>
        <strain evidence="1">Expedition CK06-06</strain>
    </source>
</reference>